<feature type="domain" description="7TM-DISM receptor extracellular" evidence="3">
    <location>
        <begin position="195"/>
        <end position="348"/>
    </location>
</feature>
<evidence type="ECO:0000313" key="6">
    <source>
        <dbReference type="Proteomes" id="UP001366166"/>
    </source>
</evidence>
<evidence type="ECO:0000259" key="3">
    <source>
        <dbReference type="Pfam" id="PF07695"/>
    </source>
</evidence>
<feature type="transmembrane region" description="Helical" evidence="1">
    <location>
        <begin position="260"/>
        <end position="279"/>
    </location>
</feature>
<dbReference type="Gene3D" id="2.60.40.2380">
    <property type="match status" value="1"/>
</dbReference>
<dbReference type="Pfam" id="PF07695">
    <property type="entry name" value="7TMR-DISM_7TM"/>
    <property type="match status" value="1"/>
</dbReference>
<gene>
    <name evidence="5" type="ORF">FAK_13940</name>
</gene>
<proteinExistence type="predicted"/>
<dbReference type="AlphaFoldDB" id="A0AAU9EB18"/>
<keyword evidence="2" id="KW-0732">Signal</keyword>
<dbReference type="InterPro" id="IPR011623">
    <property type="entry name" value="7TMR_DISM_rcpt_extracell_dom1"/>
</dbReference>
<evidence type="ECO:0000313" key="5">
    <source>
        <dbReference type="EMBL" id="BEQ14328.1"/>
    </source>
</evidence>
<keyword evidence="6" id="KW-1185">Reference proteome</keyword>
<feature type="transmembrane region" description="Helical" evidence="1">
    <location>
        <begin position="196"/>
        <end position="217"/>
    </location>
</feature>
<feature type="domain" description="7TM-DISM receptor extracellular" evidence="4">
    <location>
        <begin position="42"/>
        <end position="183"/>
    </location>
</feature>
<feature type="chain" id="PRO_5044009458" evidence="2">
    <location>
        <begin position="19"/>
        <end position="348"/>
    </location>
</feature>
<keyword evidence="1" id="KW-0812">Transmembrane</keyword>
<dbReference type="KEGG" id="dmp:FAK_13940"/>
<dbReference type="Pfam" id="PF07696">
    <property type="entry name" value="7TMR-DISMED2"/>
    <property type="match status" value="1"/>
</dbReference>
<feature type="transmembrane region" description="Helical" evidence="1">
    <location>
        <begin position="291"/>
        <end position="310"/>
    </location>
</feature>
<dbReference type="InterPro" id="IPR011622">
    <property type="entry name" value="7TMR_DISM_rcpt_extracell_dom2"/>
</dbReference>
<keyword evidence="1" id="KW-1133">Transmembrane helix</keyword>
<feature type="signal peptide" evidence="2">
    <location>
        <begin position="1"/>
        <end position="18"/>
    </location>
</feature>
<dbReference type="RefSeq" id="WP_338606043.1">
    <property type="nucleotide sequence ID" value="NZ_AP028679.1"/>
</dbReference>
<dbReference type="EMBL" id="AP028679">
    <property type="protein sequence ID" value="BEQ14328.1"/>
    <property type="molecule type" value="Genomic_DNA"/>
</dbReference>
<organism evidence="5 6">
    <name type="scientific">Desulfoferula mesophila</name>
    <dbReference type="NCBI Taxonomy" id="3058419"/>
    <lineage>
        <taxon>Bacteria</taxon>
        <taxon>Pseudomonadati</taxon>
        <taxon>Thermodesulfobacteriota</taxon>
        <taxon>Desulfarculia</taxon>
        <taxon>Desulfarculales</taxon>
        <taxon>Desulfarculaceae</taxon>
        <taxon>Desulfoferula</taxon>
    </lineage>
</organism>
<reference evidence="6" key="1">
    <citation type="journal article" date="2023" name="Arch. Microbiol.">
        <title>Desulfoferula mesophilus gen. nov. sp. nov., a mesophilic sulfate-reducing bacterium isolated from a brackish lake sediment.</title>
        <authorList>
            <person name="Watanabe T."/>
            <person name="Yabe T."/>
            <person name="Tsuji J.M."/>
            <person name="Fukui M."/>
        </authorList>
    </citation>
    <scope>NUCLEOTIDE SEQUENCE [LARGE SCALE GENOMIC DNA]</scope>
    <source>
        <strain evidence="6">12FAK</strain>
    </source>
</reference>
<feature type="transmembrane region" description="Helical" evidence="1">
    <location>
        <begin position="316"/>
        <end position="337"/>
    </location>
</feature>
<evidence type="ECO:0000256" key="2">
    <source>
        <dbReference type="SAM" id="SignalP"/>
    </source>
</evidence>
<evidence type="ECO:0000259" key="4">
    <source>
        <dbReference type="Pfam" id="PF07696"/>
    </source>
</evidence>
<feature type="transmembrane region" description="Helical" evidence="1">
    <location>
        <begin position="224"/>
        <end position="245"/>
    </location>
</feature>
<keyword evidence="1" id="KW-0472">Membrane</keyword>
<sequence>MSLAALLLLVAGMAAVQAVTAPVAAAAPPLVLEGKDCYLLAPSVEILSSHARDLTLDQVRNPPWSTRFHTALETPTLRLGINHGPVWLRFRLKEISGKPPYFLELDSSQIQYVDAYLAQAGTSAQSQPSFREYFTGNARPVDSRPVDFRTFVLPLPPDMPPQEYSYIRLFNSGALVVRPYIWSQAGLEDRLSHDSYFFGIIFGVLLAMMLTNLFFYTTLRDRAYLYYVAYILSVIFFEMSLYGQWDVWFKLAPAINQRAAWVASGMMAALATMFTRSFLHTRLLAPKADNALMVFAGLGILEIGLALVGSLDMVSITAHVLGLLGPVLAIGVGVVALRKGQSSARYFL</sequence>
<evidence type="ECO:0000256" key="1">
    <source>
        <dbReference type="SAM" id="Phobius"/>
    </source>
</evidence>
<name>A0AAU9EB18_9BACT</name>
<accession>A0AAU9EB18</accession>
<protein>
    <submittedName>
        <fullName evidence="5">Uncharacterized protein</fullName>
    </submittedName>
</protein>
<dbReference type="Proteomes" id="UP001366166">
    <property type="component" value="Chromosome"/>
</dbReference>